<evidence type="ECO:0008006" key="5">
    <source>
        <dbReference type="Google" id="ProtNLM"/>
    </source>
</evidence>
<name>A0AAX2ZVE7_9MYCO</name>
<dbReference type="AlphaFoldDB" id="A0AAX2ZVE7"/>
<evidence type="ECO:0000313" key="4">
    <source>
        <dbReference type="Proteomes" id="UP001162885"/>
    </source>
</evidence>
<organism evidence="2 4">
    <name type="scientific">Mycolicibacterium boenickei</name>
    <dbReference type="NCBI Taxonomy" id="146017"/>
    <lineage>
        <taxon>Bacteria</taxon>
        <taxon>Bacillati</taxon>
        <taxon>Actinomycetota</taxon>
        <taxon>Actinomycetes</taxon>
        <taxon>Mycobacteriales</taxon>
        <taxon>Mycobacteriaceae</taxon>
        <taxon>Mycolicibacterium</taxon>
    </lineage>
</organism>
<evidence type="ECO:0000313" key="1">
    <source>
        <dbReference type="EMBL" id="BBX89044.1"/>
    </source>
</evidence>
<reference evidence="1" key="2">
    <citation type="submission" date="2020-02" db="EMBL/GenBank/DDBJ databases">
        <authorList>
            <person name="Matsumoto Y."/>
            <person name="Motooka D."/>
            <person name="Nakamura S."/>
        </authorList>
    </citation>
    <scope>NUCLEOTIDE SEQUENCE</scope>
    <source>
        <strain evidence="1">JCM 15653</strain>
    </source>
</reference>
<dbReference type="Proteomes" id="UP001162885">
    <property type="component" value="Chromosome"/>
</dbReference>
<dbReference type="Proteomes" id="UP000466683">
    <property type="component" value="Chromosome"/>
</dbReference>
<gene>
    <name evidence="2" type="ORF">H5U98_28745</name>
    <name evidence="1" type="ORF">MBOE_06930</name>
</gene>
<dbReference type="EMBL" id="AP022579">
    <property type="protein sequence ID" value="BBX89044.1"/>
    <property type="molecule type" value="Genomic_DNA"/>
</dbReference>
<proteinExistence type="predicted"/>
<protein>
    <recommendedName>
        <fullName evidence="5">Antitoxin</fullName>
    </recommendedName>
</protein>
<reference evidence="1 3" key="1">
    <citation type="journal article" date="2019" name="Emerg. Microbes Infect.">
        <title>Comprehensive subspecies identification of 175 nontuberculous mycobacteria species based on 7547 genomic profiles.</title>
        <authorList>
            <person name="Matsumoto Y."/>
            <person name="Kinjo T."/>
            <person name="Motooka D."/>
            <person name="Nabeya D."/>
            <person name="Jung N."/>
            <person name="Uechi K."/>
            <person name="Horii T."/>
            <person name="Iida T."/>
            <person name="Fujita J."/>
            <person name="Nakamura S."/>
        </authorList>
    </citation>
    <scope>NUCLEOTIDE SEQUENCE [LARGE SCALE GENOMIC DNA]</scope>
    <source>
        <strain evidence="1 3">JCM 15653</strain>
    </source>
</reference>
<dbReference type="EMBL" id="CP060016">
    <property type="protein sequence ID" value="UNB99405.1"/>
    <property type="molecule type" value="Genomic_DNA"/>
</dbReference>
<dbReference type="RefSeq" id="WP_077738634.1">
    <property type="nucleotide sequence ID" value="NZ_AP022579.1"/>
</dbReference>
<evidence type="ECO:0000313" key="3">
    <source>
        <dbReference type="Proteomes" id="UP000466683"/>
    </source>
</evidence>
<evidence type="ECO:0000313" key="2">
    <source>
        <dbReference type="EMBL" id="UNB99405.1"/>
    </source>
</evidence>
<keyword evidence="3" id="KW-1185">Reference proteome</keyword>
<reference evidence="2 4" key="3">
    <citation type="journal article" date="2022" name="BMC Genomics">
        <title>Comparative genome analysis of mycobacteria focusing on tRNA and non-coding RNA.</title>
        <authorList>
            <person name="Behra P.R.K."/>
            <person name="Pettersson B.M.F."/>
            <person name="Ramesh M."/>
            <person name="Das S."/>
            <person name="Dasgupta S."/>
            <person name="Kirsebom L.A."/>
        </authorList>
    </citation>
    <scope>NUCLEOTIDE SEQUENCE [LARGE SCALE GENOMIC DNA]</scope>
    <source>
        <strain evidence="2 4">DSM 44677</strain>
    </source>
</reference>
<accession>A0AAX2ZVE7</accession>
<sequence>MAQPVQSAGGTIAVSTTERGLPVALRLDPVELKKPPAQLADEIMALCRLSAARAQVARRRELAENGYSASVIDPLKLATEDELARAEDEVLGAEDDLPTTWGRSV</sequence>